<protein>
    <submittedName>
        <fullName evidence="3">Response regulator</fullName>
    </submittedName>
</protein>
<dbReference type="EMBL" id="WKKH01000033">
    <property type="protein sequence ID" value="MRX77870.1"/>
    <property type="molecule type" value="Genomic_DNA"/>
</dbReference>
<dbReference type="InterPro" id="IPR001789">
    <property type="entry name" value="Sig_transdc_resp-reg_receiver"/>
</dbReference>
<evidence type="ECO:0000259" key="2">
    <source>
        <dbReference type="PROSITE" id="PS50110"/>
    </source>
</evidence>
<dbReference type="GO" id="GO:0000160">
    <property type="term" value="P:phosphorelay signal transduction system"/>
    <property type="evidence" value="ECO:0007669"/>
    <property type="project" value="InterPro"/>
</dbReference>
<proteinExistence type="predicted"/>
<dbReference type="OrthoDB" id="711411at2"/>
<sequence length="122" mass="13939">MKLSCIILDDEPLAQEQVEAYISECEELVLIGKASSMQALERLLKVHQADILFLDIKFRGGDISQIGRLNIKDYIIIVITAYSHKHLTGYNLNFARDILFKPFSLERFKESLNKVISLKAVK</sequence>
<comment type="caution">
    <text evidence="3">The sequence shown here is derived from an EMBL/GenBank/DDBJ whole genome shotgun (WGS) entry which is preliminary data.</text>
</comment>
<dbReference type="Proteomes" id="UP000487757">
    <property type="component" value="Unassembled WGS sequence"/>
</dbReference>
<name>A0A7K0G391_9SPHI</name>
<accession>A0A7K0G391</accession>
<dbReference type="RefSeq" id="WP_154282284.1">
    <property type="nucleotide sequence ID" value="NZ_JBHUJQ010000001.1"/>
</dbReference>
<dbReference type="InterPro" id="IPR011006">
    <property type="entry name" value="CheY-like_superfamily"/>
</dbReference>
<evidence type="ECO:0000256" key="1">
    <source>
        <dbReference type="PROSITE-ProRule" id="PRU00169"/>
    </source>
</evidence>
<feature type="modified residue" description="4-aspartylphosphate" evidence="1">
    <location>
        <position position="55"/>
    </location>
</feature>
<evidence type="ECO:0000313" key="4">
    <source>
        <dbReference type="Proteomes" id="UP000487757"/>
    </source>
</evidence>
<dbReference type="SUPFAM" id="SSF52172">
    <property type="entry name" value="CheY-like"/>
    <property type="match status" value="1"/>
</dbReference>
<gene>
    <name evidence="3" type="ORF">GJU39_17445</name>
</gene>
<organism evidence="3 4">
    <name type="scientific">Pedobacter petrophilus</name>
    <dbReference type="NCBI Taxonomy" id="1908241"/>
    <lineage>
        <taxon>Bacteria</taxon>
        <taxon>Pseudomonadati</taxon>
        <taxon>Bacteroidota</taxon>
        <taxon>Sphingobacteriia</taxon>
        <taxon>Sphingobacteriales</taxon>
        <taxon>Sphingobacteriaceae</taxon>
        <taxon>Pedobacter</taxon>
    </lineage>
</organism>
<keyword evidence="1" id="KW-0597">Phosphoprotein</keyword>
<dbReference type="AlphaFoldDB" id="A0A7K0G391"/>
<dbReference type="Pfam" id="PF00072">
    <property type="entry name" value="Response_reg"/>
    <property type="match status" value="1"/>
</dbReference>
<evidence type="ECO:0000313" key="3">
    <source>
        <dbReference type="EMBL" id="MRX77870.1"/>
    </source>
</evidence>
<dbReference type="Gene3D" id="3.40.50.2300">
    <property type="match status" value="1"/>
</dbReference>
<keyword evidence="4" id="KW-1185">Reference proteome</keyword>
<reference evidence="3 4" key="1">
    <citation type="submission" date="2019-11" db="EMBL/GenBank/DDBJ databases">
        <title>Pedobacter petrophilus genome.</title>
        <authorList>
            <person name="Feldbauer M.J."/>
            <person name="Newman J.D."/>
        </authorList>
    </citation>
    <scope>NUCLEOTIDE SEQUENCE [LARGE SCALE GENOMIC DNA]</scope>
    <source>
        <strain evidence="3 4">LMG 29686</strain>
    </source>
</reference>
<feature type="domain" description="Response regulatory" evidence="2">
    <location>
        <begin position="4"/>
        <end position="116"/>
    </location>
</feature>
<dbReference type="PROSITE" id="PS50110">
    <property type="entry name" value="RESPONSE_REGULATORY"/>
    <property type="match status" value="1"/>
</dbReference>